<reference evidence="15 16" key="1">
    <citation type="journal article" date="2017" name="Mol. Ecol.">
        <title>Comparative and population genomic landscape of Phellinus noxius: A hypervariable fungus causing root rot in trees.</title>
        <authorList>
            <person name="Chung C.L."/>
            <person name="Lee T.J."/>
            <person name="Akiba M."/>
            <person name="Lee H.H."/>
            <person name="Kuo T.H."/>
            <person name="Liu D."/>
            <person name="Ke H.M."/>
            <person name="Yokoi T."/>
            <person name="Roa M.B."/>
            <person name="Lu M.J."/>
            <person name="Chang Y.Y."/>
            <person name="Ann P.J."/>
            <person name="Tsai J.N."/>
            <person name="Chen C.Y."/>
            <person name="Tzean S.S."/>
            <person name="Ota Y."/>
            <person name="Hattori T."/>
            <person name="Sahashi N."/>
            <person name="Liou R.F."/>
            <person name="Kikuchi T."/>
            <person name="Tsai I.J."/>
        </authorList>
    </citation>
    <scope>NUCLEOTIDE SEQUENCE [LARGE SCALE GENOMIC DNA]</scope>
    <source>
        <strain evidence="15 16">FFPRI411160</strain>
    </source>
</reference>
<keyword evidence="7 12" id="KW-0648">Protein biosynthesis</keyword>
<evidence type="ECO:0000256" key="4">
    <source>
        <dbReference type="ARBA" id="ARBA00022598"/>
    </source>
</evidence>
<dbReference type="FunFam" id="2.170.220.10:FF:000001">
    <property type="entry name" value="methionine--tRNA ligase, mitochondrial"/>
    <property type="match status" value="1"/>
</dbReference>
<name>A0A286UGI5_9AGAM</name>
<evidence type="ECO:0000256" key="8">
    <source>
        <dbReference type="ARBA" id="ARBA00023146"/>
    </source>
</evidence>
<keyword evidence="16" id="KW-1185">Reference proteome</keyword>
<feature type="domain" description="Methionyl-tRNA synthetase anticodon-binding" evidence="14">
    <location>
        <begin position="533"/>
        <end position="614"/>
    </location>
</feature>
<evidence type="ECO:0000313" key="16">
    <source>
        <dbReference type="Proteomes" id="UP000217199"/>
    </source>
</evidence>
<dbReference type="InterPro" id="IPR015413">
    <property type="entry name" value="Methionyl/Leucyl_tRNA_Synth"/>
</dbReference>
<dbReference type="AlphaFoldDB" id="A0A286UGI5"/>
<comment type="similarity">
    <text evidence="2 12">Belongs to the class-I aminoacyl-tRNA synthetase family.</text>
</comment>
<evidence type="ECO:0000256" key="7">
    <source>
        <dbReference type="ARBA" id="ARBA00022917"/>
    </source>
</evidence>
<proteinExistence type="inferred from homology"/>
<dbReference type="InterPro" id="IPR009080">
    <property type="entry name" value="tRNAsynth_Ia_anticodon-bd"/>
</dbReference>
<evidence type="ECO:0000256" key="5">
    <source>
        <dbReference type="ARBA" id="ARBA00022741"/>
    </source>
</evidence>
<evidence type="ECO:0000256" key="10">
    <source>
        <dbReference type="ARBA" id="ARBA00047364"/>
    </source>
</evidence>
<comment type="subcellular location">
    <subcellularLocation>
        <location evidence="1">Cytoplasm</location>
    </subcellularLocation>
</comment>
<dbReference type="Pfam" id="PF19303">
    <property type="entry name" value="Anticodon_3"/>
    <property type="match status" value="1"/>
</dbReference>
<dbReference type="InterPro" id="IPR041872">
    <property type="entry name" value="Anticodon_Met"/>
</dbReference>
<organism evidence="15 16">
    <name type="scientific">Pyrrhoderma noxium</name>
    <dbReference type="NCBI Taxonomy" id="2282107"/>
    <lineage>
        <taxon>Eukaryota</taxon>
        <taxon>Fungi</taxon>
        <taxon>Dikarya</taxon>
        <taxon>Basidiomycota</taxon>
        <taxon>Agaricomycotina</taxon>
        <taxon>Agaricomycetes</taxon>
        <taxon>Hymenochaetales</taxon>
        <taxon>Hymenochaetaceae</taxon>
        <taxon>Pyrrhoderma</taxon>
    </lineage>
</organism>
<dbReference type="CDD" id="cd00814">
    <property type="entry name" value="MetRS_core"/>
    <property type="match status" value="1"/>
</dbReference>
<dbReference type="PROSITE" id="PS00178">
    <property type="entry name" value="AA_TRNA_LIGASE_I"/>
    <property type="match status" value="1"/>
</dbReference>
<keyword evidence="6 12" id="KW-0067">ATP-binding</keyword>
<dbReference type="EMBL" id="NBII01000005">
    <property type="protein sequence ID" value="PAV18594.1"/>
    <property type="molecule type" value="Genomic_DNA"/>
</dbReference>
<comment type="catalytic activity">
    <reaction evidence="10">
        <text>tRNA(Met) + L-methionine + ATP = L-methionyl-tRNA(Met) + AMP + diphosphate</text>
        <dbReference type="Rhea" id="RHEA:13481"/>
        <dbReference type="Rhea" id="RHEA-COMP:9667"/>
        <dbReference type="Rhea" id="RHEA-COMP:9698"/>
        <dbReference type="ChEBI" id="CHEBI:30616"/>
        <dbReference type="ChEBI" id="CHEBI:33019"/>
        <dbReference type="ChEBI" id="CHEBI:57844"/>
        <dbReference type="ChEBI" id="CHEBI:78442"/>
        <dbReference type="ChEBI" id="CHEBI:78530"/>
        <dbReference type="ChEBI" id="CHEBI:456215"/>
        <dbReference type="EC" id="6.1.1.10"/>
    </reaction>
</comment>
<dbReference type="Gene3D" id="2.170.220.10">
    <property type="match status" value="1"/>
</dbReference>
<comment type="caution">
    <text evidence="15">The sequence shown here is derived from an EMBL/GenBank/DDBJ whole genome shotgun (WGS) entry which is preliminary data.</text>
</comment>
<keyword evidence="8 12" id="KW-0030">Aminoacyl-tRNA synthetase</keyword>
<keyword evidence="5 12" id="KW-0547">Nucleotide-binding</keyword>
<dbReference type="EC" id="6.1.1.10" evidence="3"/>
<dbReference type="PANTHER" id="PTHR43326:SF1">
    <property type="entry name" value="METHIONINE--TRNA LIGASE, MITOCHONDRIAL"/>
    <property type="match status" value="1"/>
</dbReference>
<evidence type="ECO:0000259" key="13">
    <source>
        <dbReference type="Pfam" id="PF09334"/>
    </source>
</evidence>
<evidence type="ECO:0000256" key="2">
    <source>
        <dbReference type="ARBA" id="ARBA00005594"/>
    </source>
</evidence>
<evidence type="ECO:0000256" key="12">
    <source>
        <dbReference type="RuleBase" id="RU363039"/>
    </source>
</evidence>
<dbReference type="SUPFAM" id="SSF52374">
    <property type="entry name" value="Nucleotidylyl transferase"/>
    <property type="match status" value="1"/>
</dbReference>
<dbReference type="Pfam" id="PF09334">
    <property type="entry name" value="tRNA-synt_1g"/>
    <property type="match status" value="1"/>
</dbReference>
<dbReference type="GO" id="GO:0004825">
    <property type="term" value="F:methionine-tRNA ligase activity"/>
    <property type="evidence" value="ECO:0007669"/>
    <property type="project" value="UniProtKB-EC"/>
</dbReference>
<accession>A0A286UGI5</accession>
<dbReference type="InParanoid" id="A0A286UGI5"/>
<sequence>MFLAASRRVRVHSRCISRSFSSFPKSDHQAVGELNDKVTTLEDHDPYYITTPIFYPNADPHIGHLYSLSIADTFARHARLSAPKRRVVFTTGTDEHGMKIQKAAQERGMEPNELCDRLSLRFSNLTMKACISNTAFIRTTTPKHSKGVQEFWGVLKERGYIYKGKHSGWYSVSDEAFYTESQVCTKVDEKTGEEIKVSIETGSSVEWTEEENYKFALSSFKTQLRDHFCAHPDAIYPPSQYRVVMDMLEDEDPKSIPDLSVSRPSSRLKWGIPVPGDDSQTIYVWLDALMSYLTGIGYPWEITKEWLRPEWPADLQIIGKDILRFHAIYFPAFLMAAGLPLPRALLSHAHWTVEKAKMSKSLGNVVNPFDLIDDHGIDVVRWYLARAGGYFKTDVDWNNGELKKYKLELRNLIGNILLRLQSEKIYQRLPNVYEGIPLHRVILMTRGNALTIGPPGFDHVREDMEFLKVRDILRHRDLDFSCEYTDKQVGEKLTSESGRILYYSDLPDGPLDEEPIVSPSLRLALDQLRGKVCYHMKQYEVAEATQSIVNVLTELNKEITRIKPWSADTDPRDIGHLLTWSRETLRICGIMLQPFIPVASQTLLDALRVERNSRNYADARVGWGHSRPGGMIREILFPDLEQRQKKSVESDHRFDEKRMRRVKPKVATCDIRDAKKDQERVVSTDV</sequence>
<evidence type="ECO:0000256" key="9">
    <source>
        <dbReference type="ARBA" id="ARBA00030904"/>
    </source>
</evidence>
<dbReference type="Proteomes" id="UP000217199">
    <property type="component" value="Unassembled WGS sequence"/>
</dbReference>
<evidence type="ECO:0000256" key="11">
    <source>
        <dbReference type="ARBA" id="ARBA00068817"/>
    </source>
</evidence>
<dbReference type="NCBIfam" id="TIGR00398">
    <property type="entry name" value="metG"/>
    <property type="match status" value="1"/>
</dbReference>
<dbReference type="Gene3D" id="3.40.50.620">
    <property type="entry name" value="HUPs"/>
    <property type="match status" value="1"/>
</dbReference>
<dbReference type="Gene3D" id="1.10.730.10">
    <property type="entry name" value="Isoleucyl-tRNA Synthetase, Domain 1"/>
    <property type="match status" value="1"/>
</dbReference>
<dbReference type="STRING" id="2282107.A0A286UGI5"/>
<dbReference type="GO" id="GO:0005524">
    <property type="term" value="F:ATP binding"/>
    <property type="evidence" value="ECO:0007669"/>
    <property type="project" value="UniProtKB-KW"/>
</dbReference>
<gene>
    <name evidence="15" type="ORF">PNOK_0543600</name>
</gene>
<dbReference type="GO" id="GO:0005739">
    <property type="term" value="C:mitochondrion"/>
    <property type="evidence" value="ECO:0007669"/>
    <property type="project" value="UniProtKB-ARBA"/>
</dbReference>
<evidence type="ECO:0000256" key="3">
    <source>
        <dbReference type="ARBA" id="ARBA00012838"/>
    </source>
</evidence>
<dbReference type="GO" id="GO:0006431">
    <property type="term" value="P:methionyl-tRNA aminoacylation"/>
    <property type="evidence" value="ECO:0007669"/>
    <property type="project" value="InterPro"/>
</dbReference>
<dbReference type="InterPro" id="IPR014729">
    <property type="entry name" value="Rossmann-like_a/b/a_fold"/>
</dbReference>
<dbReference type="PRINTS" id="PR01041">
    <property type="entry name" value="TRNASYNTHMET"/>
</dbReference>
<keyword evidence="4 12" id="KW-0436">Ligase</keyword>
<dbReference type="OrthoDB" id="24670at2759"/>
<dbReference type="InterPro" id="IPR033911">
    <property type="entry name" value="MetRS_core"/>
</dbReference>
<evidence type="ECO:0000259" key="14">
    <source>
        <dbReference type="Pfam" id="PF19303"/>
    </source>
</evidence>
<evidence type="ECO:0000256" key="1">
    <source>
        <dbReference type="ARBA" id="ARBA00004496"/>
    </source>
</evidence>
<evidence type="ECO:0000256" key="6">
    <source>
        <dbReference type="ARBA" id="ARBA00022840"/>
    </source>
</evidence>
<protein>
    <recommendedName>
        <fullName evidence="11">Probable methionine--tRNA ligase, mitochondrial</fullName>
        <ecNumber evidence="3">6.1.1.10</ecNumber>
    </recommendedName>
    <alternativeName>
        <fullName evidence="9">Methionyl-tRNA synthetase</fullName>
    </alternativeName>
</protein>
<dbReference type="SUPFAM" id="SSF47323">
    <property type="entry name" value="Anticodon-binding domain of a subclass of class I aminoacyl-tRNA synthetases"/>
    <property type="match status" value="1"/>
</dbReference>
<dbReference type="PANTHER" id="PTHR43326">
    <property type="entry name" value="METHIONYL-TRNA SYNTHETASE"/>
    <property type="match status" value="1"/>
</dbReference>
<evidence type="ECO:0000313" key="15">
    <source>
        <dbReference type="EMBL" id="PAV18594.1"/>
    </source>
</evidence>
<dbReference type="InterPro" id="IPR014758">
    <property type="entry name" value="Met-tRNA_synth"/>
</dbReference>
<feature type="domain" description="Methionyl/Leucyl tRNA synthetase" evidence="13">
    <location>
        <begin position="47"/>
        <end position="419"/>
    </location>
</feature>
<dbReference type="InterPro" id="IPR001412">
    <property type="entry name" value="aa-tRNA-synth_I_CS"/>
</dbReference>
<dbReference type="InterPro" id="IPR023457">
    <property type="entry name" value="Met-tRNA_synth_2"/>
</dbReference>
<dbReference type="FunCoup" id="A0A286UGI5">
    <property type="interactions" value="240"/>
</dbReference>